<protein>
    <submittedName>
        <fullName evidence="2">Uncharacterized protein</fullName>
    </submittedName>
</protein>
<reference evidence="2 3" key="1">
    <citation type="journal article" date="2023" name="Plants (Basel)">
        <title>Bridging the Gap: Combining Genomics and Transcriptomics Approaches to Understand Stylosanthes scabra, an Orphan Legume from the Brazilian Caatinga.</title>
        <authorList>
            <person name="Ferreira-Neto J.R.C."/>
            <person name="da Silva M.D."/>
            <person name="Binneck E."/>
            <person name="de Melo N.F."/>
            <person name="da Silva R.H."/>
            <person name="de Melo A.L.T.M."/>
            <person name="Pandolfi V."/>
            <person name="Bustamante F.O."/>
            <person name="Brasileiro-Vidal A.C."/>
            <person name="Benko-Iseppon A.M."/>
        </authorList>
    </citation>
    <scope>NUCLEOTIDE SEQUENCE [LARGE SCALE GENOMIC DNA]</scope>
    <source>
        <tissue evidence="2">Leaves</tissue>
    </source>
</reference>
<evidence type="ECO:0000313" key="2">
    <source>
        <dbReference type="EMBL" id="MED6211734.1"/>
    </source>
</evidence>
<comment type="caution">
    <text evidence="2">The sequence shown here is derived from an EMBL/GenBank/DDBJ whole genome shotgun (WGS) entry which is preliminary data.</text>
</comment>
<keyword evidence="1" id="KW-0812">Transmembrane</keyword>
<keyword evidence="1" id="KW-1133">Transmembrane helix</keyword>
<evidence type="ECO:0000313" key="3">
    <source>
        <dbReference type="Proteomes" id="UP001341840"/>
    </source>
</evidence>
<dbReference type="Proteomes" id="UP001341840">
    <property type="component" value="Unassembled WGS sequence"/>
</dbReference>
<feature type="transmembrane region" description="Helical" evidence="1">
    <location>
        <begin position="79"/>
        <end position="97"/>
    </location>
</feature>
<dbReference type="EMBL" id="JASCZI010242658">
    <property type="protein sequence ID" value="MED6211734.1"/>
    <property type="molecule type" value="Genomic_DNA"/>
</dbReference>
<accession>A0ABU6YP32</accession>
<keyword evidence="3" id="KW-1185">Reference proteome</keyword>
<organism evidence="2 3">
    <name type="scientific">Stylosanthes scabra</name>
    <dbReference type="NCBI Taxonomy" id="79078"/>
    <lineage>
        <taxon>Eukaryota</taxon>
        <taxon>Viridiplantae</taxon>
        <taxon>Streptophyta</taxon>
        <taxon>Embryophyta</taxon>
        <taxon>Tracheophyta</taxon>
        <taxon>Spermatophyta</taxon>
        <taxon>Magnoliopsida</taxon>
        <taxon>eudicotyledons</taxon>
        <taxon>Gunneridae</taxon>
        <taxon>Pentapetalae</taxon>
        <taxon>rosids</taxon>
        <taxon>fabids</taxon>
        <taxon>Fabales</taxon>
        <taxon>Fabaceae</taxon>
        <taxon>Papilionoideae</taxon>
        <taxon>50 kb inversion clade</taxon>
        <taxon>dalbergioids sensu lato</taxon>
        <taxon>Dalbergieae</taxon>
        <taxon>Pterocarpus clade</taxon>
        <taxon>Stylosanthes</taxon>
    </lineage>
</organism>
<evidence type="ECO:0000256" key="1">
    <source>
        <dbReference type="SAM" id="Phobius"/>
    </source>
</evidence>
<name>A0ABU6YP32_9FABA</name>
<gene>
    <name evidence="2" type="ORF">PIB30_076481</name>
</gene>
<proteinExistence type="predicted"/>
<sequence>MALGYDVCDDLLEEEVPLCNGFPPDHATELEIRGSTFDAGSTRHSSSNLSDSIRMNVQHEGGDLCAHGVGAASFLLTKVAIWDFGLVFTINGFFALFDGKVPMQGRRSPTAQDYFYF</sequence>
<keyword evidence="1" id="KW-0472">Membrane</keyword>